<dbReference type="GO" id="GO:0071555">
    <property type="term" value="P:cell wall organization"/>
    <property type="evidence" value="ECO:0007669"/>
    <property type="project" value="TreeGrafter"/>
</dbReference>
<keyword evidence="4" id="KW-1133">Transmembrane helix</keyword>
<evidence type="ECO:0000259" key="5">
    <source>
        <dbReference type="Pfam" id="PF00905"/>
    </source>
</evidence>
<organism evidence="7">
    <name type="scientific">Cyanothece sp. (strain PCC 7425 / ATCC 29141)</name>
    <dbReference type="NCBI Taxonomy" id="395961"/>
    <lineage>
        <taxon>Bacteria</taxon>
        <taxon>Bacillati</taxon>
        <taxon>Cyanobacteriota</taxon>
        <taxon>Cyanophyceae</taxon>
        <taxon>Gomontiellales</taxon>
        <taxon>Cyanothecaceae</taxon>
        <taxon>Cyanothece</taxon>
    </lineage>
</organism>
<keyword evidence="3 4" id="KW-0472">Membrane</keyword>
<dbReference type="Pfam" id="PF03717">
    <property type="entry name" value="PBP_dimer"/>
    <property type="match status" value="1"/>
</dbReference>
<dbReference type="OrthoDB" id="9770103at2"/>
<dbReference type="HOGENOM" id="CLU_009289_6_2_3"/>
<keyword evidence="4" id="KW-0812">Transmembrane</keyword>
<dbReference type="SUPFAM" id="SSF56519">
    <property type="entry name" value="Penicillin binding protein dimerisation domain"/>
    <property type="match status" value="1"/>
</dbReference>
<dbReference type="Gene3D" id="3.30.450.330">
    <property type="match status" value="1"/>
</dbReference>
<sequence>MASTTPRPSSPPPSRAAIARRRRFVQTRAAEARPSQFRSRLLVLAVLLLLGQLGLLARLFYLQVRQSDKLRLSAQRHQLIPLPPQIARYPIVDRNGDLLAVDKPAFTLFAHPMLFKEPLTTVAEQLAPLVNKPVAELEKELRSGPSGIPLVYELSEETASRIRGLYLDGLELVREWQRVYPQAELTSGIVGYVDREHKGQAGLEFSQEKLLQVPPKERQFSGDGDGFLLPDLAPTNPIDPASTFTLRLTIDTRLQRVARTALRQQLKKFNALRGTAIVMDARDGSLLALAAEPSFNPQEYYKADPSLFRNWAVADLYEPGSTFKPVNTAIALQAGVVQPSSTLYDEGRISVGGWPIQNNDFSSRGGRGTLTLPEVLGYSSNVAMVHMMSRLPATQYYTFLKRLGVGEKTGSDLAFETPGQFKPKEQFVNYPIEPATTAFGQGFSVTPVQMVQLLGTMANGGKLVTPHVIAGLFDRDNQKVKSLPLPPPRQVFSPTVSRQVLNMMGYVVTDGTGKAAQIPGYRLGGKTGTAQKAVGGIYSNARITSFVGIFPLEAPRYVLLAVVDEPKGDDAYGSTVALPIVKAVTESLITIAGIPPSHPKELERSSP</sequence>
<feature type="domain" description="Penicillin-binding protein transpeptidase" evidence="5">
    <location>
        <begin position="274"/>
        <end position="585"/>
    </location>
</feature>
<evidence type="ECO:0000256" key="4">
    <source>
        <dbReference type="SAM" id="Phobius"/>
    </source>
</evidence>
<dbReference type="STRING" id="395961.Cyan7425_3749"/>
<gene>
    <name evidence="7" type="ordered locus">Cyan7425_3749</name>
</gene>
<dbReference type="PANTHER" id="PTHR30627">
    <property type="entry name" value="PEPTIDOGLYCAN D,D-TRANSPEPTIDASE"/>
    <property type="match status" value="1"/>
</dbReference>
<feature type="domain" description="Penicillin-binding protein dimerisation" evidence="6">
    <location>
        <begin position="90"/>
        <end position="197"/>
    </location>
</feature>
<keyword evidence="7" id="KW-0808">Transferase</keyword>
<feature type="transmembrane region" description="Helical" evidence="4">
    <location>
        <begin position="41"/>
        <end position="61"/>
    </location>
</feature>
<dbReference type="GO" id="GO:0016757">
    <property type="term" value="F:glycosyltransferase activity"/>
    <property type="evidence" value="ECO:0007669"/>
    <property type="project" value="UniProtKB-KW"/>
</dbReference>
<keyword evidence="7" id="KW-0328">Glycosyltransferase</keyword>
<protein>
    <submittedName>
        <fullName evidence="7">Peptidoglycan glycosyltransferase</fullName>
        <ecNumber evidence="7">2.4.1.129</ecNumber>
    </submittedName>
</protein>
<dbReference type="InterPro" id="IPR036138">
    <property type="entry name" value="PBP_dimer_sf"/>
</dbReference>
<evidence type="ECO:0000256" key="1">
    <source>
        <dbReference type="ARBA" id="ARBA00004370"/>
    </source>
</evidence>
<dbReference type="SUPFAM" id="SSF56601">
    <property type="entry name" value="beta-lactamase/transpeptidase-like"/>
    <property type="match status" value="1"/>
</dbReference>
<dbReference type="GO" id="GO:0008658">
    <property type="term" value="F:penicillin binding"/>
    <property type="evidence" value="ECO:0007669"/>
    <property type="project" value="InterPro"/>
</dbReference>
<evidence type="ECO:0000259" key="6">
    <source>
        <dbReference type="Pfam" id="PF03717"/>
    </source>
</evidence>
<dbReference type="EMBL" id="CP001344">
    <property type="protein sequence ID" value="ACL46068.1"/>
    <property type="molecule type" value="Genomic_DNA"/>
</dbReference>
<dbReference type="Pfam" id="PF00905">
    <property type="entry name" value="Transpeptidase"/>
    <property type="match status" value="1"/>
</dbReference>
<dbReference type="EC" id="2.4.1.129" evidence="7"/>
<dbReference type="PANTHER" id="PTHR30627:SF1">
    <property type="entry name" value="PEPTIDOGLYCAN D,D-TRANSPEPTIDASE FTSI"/>
    <property type="match status" value="1"/>
</dbReference>
<evidence type="ECO:0000256" key="3">
    <source>
        <dbReference type="ARBA" id="ARBA00023136"/>
    </source>
</evidence>
<dbReference type="AlphaFoldDB" id="B8HTI7"/>
<dbReference type="InterPro" id="IPR050515">
    <property type="entry name" value="Beta-lactam/transpept"/>
</dbReference>
<proteinExistence type="inferred from homology"/>
<comment type="similarity">
    <text evidence="2">Belongs to the transpeptidase family.</text>
</comment>
<dbReference type="InterPro" id="IPR005311">
    <property type="entry name" value="PBP_dimer"/>
</dbReference>
<dbReference type="eggNOG" id="COG0768">
    <property type="taxonomic scope" value="Bacteria"/>
</dbReference>
<evidence type="ECO:0000256" key="2">
    <source>
        <dbReference type="ARBA" id="ARBA00007171"/>
    </source>
</evidence>
<dbReference type="InterPro" id="IPR001460">
    <property type="entry name" value="PCN-bd_Tpept"/>
</dbReference>
<dbReference type="InterPro" id="IPR012338">
    <property type="entry name" value="Beta-lactam/transpept-like"/>
</dbReference>
<comment type="subcellular location">
    <subcellularLocation>
        <location evidence="1">Membrane</location>
    </subcellularLocation>
</comment>
<dbReference type="Gene3D" id="3.90.1310.10">
    <property type="entry name" value="Penicillin-binding protein 2a (Domain 2)"/>
    <property type="match status" value="1"/>
</dbReference>
<dbReference type="KEGG" id="cyn:Cyan7425_3749"/>
<evidence type="ECO:0000313" key="7">
    <source>
        <dbReference type="EMBL" id="ACL46068.1"/>
    </source>
</evidence>
<accession>B8HTI7</accession>
<dbReference type="Gene3D" id="3.40.710.10">
    <property type="entry name" value="DD-peptidase/beta-lactamase superfamily"/>
    <property type="match status" value="1"/>
</dbReference>
<dbReference type="GO" id="GO:0005886">
    <property type="term" value="C:plasma membrane"/>
    <property type="evidence" value="ECO:0007669"/>
    <property type="project" value="TreeGrafter"/>
</dbReference>
<reference evidence="7" key="1">
    <citation type="submission" date="2009-01" db="EMBL/GenBank/DDBJ databases">
        <title>Complete sequence of chromosome Cyanothece sp. PCC 7425.</title>
        <authorList>
            <consortium name="US DOE Joint Genome Institute"/>
            <person name="Lucas S."/>
            <person name="Copeland A."/>
            <person name="Lapidus A."/>
            <person name="Glavina del Rio T."/>
            <person name="Dalin E."/>
            <person name="Tice H."/>
            <person name="Bruce D."/>
            <person name="Goodwin L."/>
            <person name="Pitluck S."/>
            <person name="Sims D."/>
            <person name="Meineke L."/>
            <person name="Brettin T."/>
            <person name="Detter J.C."/>
            <person name="Han C."/>
            <person name="Larimer F."/>
            <person name="Land M."/>
            <person name="Hauser L."/>
            <person name="Kyrpides N."/>
            <person name="Ovchinnikova G."/>
            <person name="Liberton M."/>
            <person name="Stoeckel J."/>
            <person name="Banerjee A."/>
            <person name="Singh A."/>
            <person name="Page L."/>
            <person name="Sato H."/>
            <person name="Zhao L."/>
            <person name="Sherman L."/>
            <person name="Pakrasi H."/>
            <person name="Richardson P."/>
        </authorList>
    </citation>
    <scope>NUCLEOTIDE SEQUENCE</scope>
    <source>
        <strain evidence="7">PCC 7425</strain>
    </source>
</reference>
<name>B8HTI7_CYAP4</name>